<dbReference type="Pfam" id="PF04068">
    <property type="entry name" value="Fer4_RLI"/>
    <property type="match status" value="1"/>
</dbReference>
<dbReference type="Pfam" id="PF04034">
    <property type="entry name" value="Ribo_biogen_C"/>
    <property type="match status" value="1"/>
</dbReference>
<protein>
    <recommendedName>
        <fullName evidence="6">18S rRNA aminocarboxypropyltransferase</fullName>
        <ecNumber evidence="6">2.5.1.157</ecNumber>
    </recommendedName>
</protein>
<dbReference type="GO" id="GO:0030490">
    <property type="term" value="P:maturation of SSU-rRNA"/>
    <property type="evidence" value="ECO:0007669"/>
    <property type="project" value="TreeGrafter"/>
</dbReference>
<dbReference type="InterPro" id="IPR022968">
    <property type="entry name" value="Tsr3-like"/>
</dbReference>
<feature type="region of interest" description="Disordered" evidence="7">
    <location>
        <begin position="1"/>
        <end position="39"/>
    </location>
</feature>
<evidence type="ECO:0000259" key="8">
    <source>
        <dbReference type="Pfam" id="PF04034"/>
    </source>
</evidence>
<comment type="catalytic activity">
    <reaction evidence="6">
        <text>an N(1)-methylpseudouridine in rRNA + S-adenosyl-L-methionine = N(1)-methyl-N(3)-[(3S)-3-amino-3-carboxypropyl]pseudouridine in rRNA + S-methyl-5'-thioadenosine + H(+)</text>
        <dbReference type="Rhea" id="RHEA:63296"/>
        <dbReference type="Rhea" id="RHEA-COMP:11634"/>
        <dbReference type="Rhea" id="RHEA-COMP:16310"/>
        <dbReference type="ChEBI" id="CHEBI:15378"/>
        <dbReference type="ChEBI" id="CHEBI:17509"/>
        <dbReference type="ChEBI" id="CHEBI:59789"/>
        <dbReference type="ChEBI" id="CHEBI:74890"/>
        <dbReference type="ChEBI" id="CHEBI:146234"/>
        <dbReference type="EC" id="2.5.1.157"/>
    </reaction>
</comment>
<keyword evidence="3 6" id="KW-0698">rRNA processing</keyword>
<dbReference type="InterPro" id="IPR007177">
    <property type="entry name" value="Tsr3_C"/>
</dbReference>
<dbReference type="NCBIfam" id="NF002621">
    <property type="entry name" value="PRK02287.1"/>
    <property type="match status" value="1"/>
</dbReference>
<feature type="domain" description="RNase L inhibitor RLI-like possible metal-binding" evidence="9">
    <location>
        <begin position="38"/>
        <end position="69"/>
    </location>
</feature>
<evidence type="ECO:0000313" key="10">
    <source>
        <dbReference type="EMBL" id="EPY37185.1"/>
    </source>
</evidence>
<comment type="function">
    <text evidence="6">Aminocarboxypropyltransferase that catalyzes the aminocarboxypropyl transfer on pseudouridine in 18S rRNA. It constitutes the last step in biosynthesis of the hypermodified N1-methyl-N3-(3-amino-3-carboxypropyl) pseudouridine (m1acp3-Psi).</text>
</comment>
<evidence type="ECO:0000256" key="4">
    <source>
        <dbReference type="ARBA" id="ARBA00022679"/>
    </source>
</evidence>
<keyword evidence="4 6" id="KW-0808">Transferase</keyword>
<dbReference type="HAMAP" id="MF_01116">
    <property type="entry name" value="TSR3"/>
    <property type="match status" value="1"/>
</dbReference>
<name>S9WML6_9TRYP</name>
<proteinExistence type="inferred from homology"/>
<dbReference type="PANTHER" id="PTHR20426:SF0">
    <property type="entry name" value="18S RRNA AMINOCARBOXYPROPYLTRANSFERASE"/>
    <property type="match status" value="1"/>
</dbReference>
<feature type="compositionally biased region" description="Basic and acidic residues" evidence="7">
    <location>
        <begin position="1"/>
        <end position="14"/>
    </location>
</feature>
<feature type="domain" description="16S/18S rRNA aminocarboxypropyltransferase Tsr3 C-terminal" evidence="8">
    <location>
        <begin position="76"/>
        <end position="202"/>
    </location>
</feature>
<feature type="binding site" evidence="6">
    <location>
        <position position="102"/>
    </location>
    <ligand>
        <name>S-adenosyl-L-methionine</name>
        <dbReference type="ChEBI" id="CHEBI:59789"/>
    </ligand>
</feature>
<evidence type="ECO:0000256" key="7">
    <source>
        <dbReference type="SAM" id="MobiDB-lite"/>
    </source>
</evidence>
<evidence type="ECO:0000259" key="9">
    <source>
        <dbReference type="Pfam" id="PF04068"/>
    </source>
</evidence>
<keyword evidence="11" id="KW-1185">Reference proteome</keyword>
<comment type="similarity">
    <text evidence="6">Belongs to the TDD superfamily. TSR3 family.</text>
</comment>
<dbReference type="PANTHER" id="PTHR20426">
    <property type="entry name" value="RIBOSOME BIOGENESIS PROTEIN TSR3 HOMOLOG"/>
    <property type="match status" value="1"/>
</dbReference>
<dbReference type="GO" id="GO:0000455">
    <property type="term" value="P:enzyme-directed rRNA pseudouridine synthesis"/>
    <property type="evidence" value="ECO:0007669"/>
    <property type="project" value="UniProtKB-UniRule"/>
</dbReference>
<dbReference type="EC" id="2.5.1.157" evidence="6"/>
<feature type="region of interest" description="Disordered" evidence="7">
    <location>
        <begin position="236"/>
        <end position="271"/>
    </location>
</feature>
<evidence type="ECO:0000256" key="6">
    <source>
        <dbReference type="HAMAP-Rule" id="MF_03146"/>
    </source>
</evidence>
<keyword evidence="2 6" id="KW-0690">Ribosome biogenesis</keyword>
<keyword evidence="5 6" id="KW-0949">S-adenosyl-L-methionine</keyword>
<evidence type="ECO:0000256" key="2">
    <source>
        <dbReference type="ARBA" id="ARBA00022517"/>
    </source>
</evidence>
<accession>S9WML6</accession>
<dbReference type="OrthoDB" id="10262062at2759"/>
<organism evidence="10 11">
    <name type="scientific">Strigomonas culicis</name>
    <dbReference type="NCBI Taxonomy" id="28005"/>
    <lineage>
        <taxon>Eukaryota</taxon>
        <taxon>Discoba</taxon>
        <taxon>Euglenozoa</taxon>
        <taxon>Kinetoplastea</taxon>
        <taxon>Metakinetoplastina</taxon>
        <taxon>Trypanosomatida</taxon>
        <taxon>Trypanosomatidae</taxon>
        <taxon>Strigomonadinae</taxon>
        <taxon>Strigomonas</taxon>
    </lineage>
</organism>
<dbReference type="EMBL" id="ATMH01000112">
    <property type="protein sequence ID" value="EPY37185.1"/>
    <property type="molecule type" value="Genomic_DNA"/>
</dbReference>
<sequence length="271" mass="29872">MGRGDARSAGDGRGRGGRGAGGRGHDPRREPPAHPTSVPLAMWDLEQCDPKACSGRKLYRQNALRILKLQEPFGGVVLTPNATEILSPADADLVRQYGAAVVDCSWKELEAVPWSKMKMGAPRLLPFLVAGNPVNYGRAYKLNCAEALAGALAIVGLVEDARQVMAYFNWGESFLDINAALFEGYQRCSSSAEVEAFQTEYVAQQAKESEDKKHVSLEDALESGVPLNVKRGRLKNKKWQRAGSDEEEEEEEVEEEEEMADEQMSEEKEEN</sequence>
<feature type="compositionally biased region" description="Basic and acidic residues" evidence="7">
    <location>
        <begin position="23"/>
        <end position="32"/>
    </location>
</feature>
<feature type="binding site" evidence="6">
    <location>
        <position position="125"/>
    </location>
    <ligand>
        <name>S-adenosyl-L-methionine</name>
        <dbReference type="ChEBI" id="CHEBI:59789"/>
    </ligand>
</feature>
<dbReference type="Proteomes" id="UP000015354">
    <property type="component" value="Unassembled WGS sequence"/>
</dbReference>
<evidence type="ECO:0000256" key="3">
    <source>
        <dbReference type="ARBA" id="ARBA00022552"/>
    </source>
</evidence>
<evidence type="ECO:0000313" key="11">
    <source>
        <dbReference type="Proteomes" id="UP000015354"/>
    </source>
</evidence>
<dbReference type="InterPro" id="IPR007209">
    <property type="entry name" value="RNaseL-inhib-like_metal-bd_dom"/>
</dbReference>
<evidence type="ECO:0000256" key="1">
    <source>
        <dbReference type="ARBA" id="ARBA00022490"/>
    </source>
</evidence>
<feature type="binding site" evidence="6">
    <location>
        <position position="54"/>
    </location>
    <ligand>
        <name>S-adenosyl-L-methionine</name>
        <dbReference type="ChEBI" id="CHEBI:59789"/>
    </ligand>
</feature>
<dbReference type="GO" id="GO:1904047">
    <property type="term" value="F:S-adenosyl-L-methionine binding"/>
    <property type="evidence" value="ECO:0007669"/>
    <property type="project" value="UniProtKB-UniRule"/>
</dbReference>
<dbReference type="AlphaFoldDB" id="S9WML6"/>
<reference evidence="10 11" key="1">
    <citation type="journal article" date="2013" name="PLoS ONE">
        <title>Predicting the Proteins of Angomonas deanei, Strigomonas culicis and Their Respective Endosymbionts Reveals New Aspects of the Trypanosomatidae Family.</title>
        <authorList>
            <person name="Motta M.C."/>
            <person name="Martins A.C."/>
            <person name="de Souza S.S."/>
            <person name="Catta-Preta C.M."/>
            <person name="Silva R."/>
            <person name="Klein C.C."/>
            <person name="de Almeida L.G."/>
            <person name="de Lima Cunha O."/>
            <person name="Ciapina L.P."/>
            <person name="Brocchi M."/>
            <person name="Colabardini A.C."/>
            <person name="de Araujo Lima B."/>
            <person name="Machado C.R."/>
            <person name="de Almeida Soares C.M."/>
            <person name="Probst C.M."/>
            <person name="de Menezes C.B."/>
            <person name="Thompson C.E."/>
            <person name="Bartholomeu D.C."/>
            <person name="Gradia D.F."/>
            <person name="Pavoni D.P."/>
            <person name="Grisard E.C."/>
            <person name="Fantinatti-Garboggini F."/>
            <person name="Marchini F.K."/>
            <person name="Rodrigues-Luiz G.F."/>
            <person name="Wagner G."/>
            <person name="Goldman G.H."/>
            <person name="Fietto J.L."/>
            <person name="Elias M.C."/>
            <person name="Goldman M.H."/>
            <person name="Sagot M.F."/>
            <person name="Pereira M."/>
            <person name="Stoco P.H."/>
            <person name="de Mendonca-Neto R.P."/>
            <person name="Teixeira S.M."/>
            <person name="Maciel T.E."/>
            <person name="de Oliveira Mendes T.A."/>
            <person name="Urmenyi T.P."/>
            <person name="de Souza W."/>
            <person name="Schenkman S."/>
            <person name="de Vasconcelos A.T."/>
        </authorList>
    </citation>
    <scope>NUCLEOTIDE SEQUENCE [LARGE SCALE GENOMIC DNA]</scope>
</reference>
<keyword evidence="1" id="KW-0963">Cytoplasm</keyword>
<comment type="caution">
    <text evidence="10">The sequence shown here is derived from an EMBL/GenBank/DDBJ whole genome shotgun (WGS) entry which is preliminary data.</text>
</comment>
<feature type="compositionally biased region" description="Acidic residues" evidence="7">
    <location>
        <begin position="245"/>
        <end position="271"/>
    </location>
</feature>
<gene>
    <name evidence="10" type="ORF">STCU_00112</name>
</gene>
<feature type="binding site" evidence="6">
    <location>
        <position position="140"/>
    </location>
    <ligand>
        <name>S-adenosyl-L-methionine</name>
        <dbReference type="ChEBI" id="CHEBI:59789"/>
    </ligand>
</feature>
<evidence type="ECO:0000256" key="5">
    <source>
        <dbReference type="ARBA" id="ARBA00022691"/>
    </source>
</evidence>
<dbReference type="GO" id="GO:0106388">
    <property type="term" value="F:rRNA small subunit aminocarboxypropyltransferase activity"/>
    <property type="evidence" value="ECO:0007669"/>
    <property type="project" value="UniProtKB-EC"/>
</dbReference>